<feature type="region of interest" description="Disordered" evidence="1">
    <location>
        <begin position="60"/>
        <end position="80"/>
    </location>
</feature>
<protein>
    <submittedName>
        <fullName evidence="2">Uncharacterized protein</fullName>
    </submittedName>
</protein>
<dbReference type="AlphaFoldDB" id="B1FG44"/>
<accession>B1FG44</accession>
<name>B1FG44_9BURK</name>
<comment type="caution">
    <text evidence="2">The sequence shown here is derived from an EMBL/GenBank/DDBJ whole genome shotgun (WGS) entry which is preliminary data.</text>
</comment>
<dbReference type="PATRIC" id="fig|396596.7.peg.4695"/>
<gene>
    <name evidence="2" type="ORF">BamIOP4010DRAFT_3004</name>
</gene>
<dbReference type="EMBL" id="ABLC01000068">
    <property type="protein sequence ID" value="EDT03475.1"/>
    <property type="molecule type" value="Genomic_DNA"/>
</dbReference>
<evidence type="ECO:0000256" key="1">
    <source>
        <dbReference type="SAM" id="MobiDB-lite"/>
    </source>
</evidence>
<dbReference type="Proteomes" id="UP000005463">
    <property type="component" value="Unassembled WGS sequence"/>
</dbReference>
<evidence type="ECO:0000313" key="2">
    <source>
        <dbReference type="EMBL" id="EDT03475.1"/>
    </source>
</evidence>
<reference evidence="2 3" key="1">
    <citation type="submission" date="2008-03" db="EMBL/GenBank/DDBJ databases">
        <title>Sequencing of the draft genome and assembly of Burkholderia ambifaria IOP40-10.</title>
        <authorList>
            <consortium name="US DOE Joint Genome Institute (JGI-PGF)"/>
            <person name="Copeland A."/>
            <person name="Lucas S."/>
            <person name="Lapidus A."/>
            <person name="Glavina del Rio T."/>
            <person name="Dalin E."/>
            <person name="Tice H."/>
            <person name="Bruce D."/>
            <person name="Goodwin L."/>
            <person name="Pitluck S."/>
            <person name="Larimer F."/>
            <person name="Land M.L."/>
            <person name="Hauser L."/>
            <person name="Tiedje J."/>
            <person name="Richardson P."/>
        </authorList>
    </citation>
    <scope>NUCLEOTIDE SEQUENCE [LARGE SCALE GENOMIC DNA]</scope>
    <source>
        <strain evidence="2 3">IOP40-10</strain>
    </source>
</reference>
<organism evidence="2 3">
    <name type="scientific">Burkholderia ambifaria IOP40-10</name>
    <dbReference type="NCBI Taxonomy" id="396596"/>
    <lineage>
        <taxon>Bacteria</taxon>
        <taxon>Pseudomonadati</taxon>
        <taxon>Pseudomonadota</taxon>
        <taxon>Betaproteobacteria</taxon>
        <taxon>Burkholderiales</taxon>
        <taxon>Burkholderiaceae</taxon>
        <taxon>Burkholderia</taxon>
        <taxon>Burkholderia cepacia complex</taxon>
    </lineage>
</organism>
<proteinExistence type="predicted"/>
<evidence type="ECO:0000313" key="3">
    <source>
        <dbReference type="Proteomes" id="UP000005463"/>
    </source>
</evidence>
<dbReference type="RefSeq" id="WP_006752186.1">
    <property type="nucleotide sequence ID" value="NZ_ABLC01000068.1"/>
</dbReference>
<sequence length="80" mass="9087">MTQKKYKDSFCRPIVTDQGTKLAGGAARNYRIGQFEDGLDEIIAEAIQSVHERLFDRMSEKHLSRRIPRTQRAPTAGLPN</sequence>